<dbReference type="GO" id="GO:0016020">
    <property type="term" value="C:membrane"/>
    <property type="evidence" value="ECO:0007669"/>
    <property type="project" value="UniProtKB-SubCell"/>
</dbReference>
<dbReference type="AlphaFoldDB" id="A0AAP0GYU9"/>
<evidence type="ECO:0000256" key="4">
    <source>
        <dbReference type="ARBA" id="ARBA00023136"/>
    </source>
</evidence>
<name>A0AAP0GYU9_9ASTR</name>
<dbReference type="PANTHER" id="PTHR31509">
    <property type="entry name" value="BPS1-LIKE PROTEIN"/>
    <property type="match status" value="1"/>
</dbReference>
<protein>
    <submittedName>
        <fullName evidence="6">Uncharacterized protein</fullName>
    </submittedName>
</protein>
<organism evidence="6 7">
    <name type="scientific">Deinandra increscens subsp. villosa</name>
    <dbReference type="NCBI Taxonomy" id="3103831"/>
    <lineage>
        <taxon>Eukaryota</taxon>
        <taxon>Viridiplantae</taxon>
        <taxon>Streptophyta</taxon>
        <taxon>Embryophyta</taxon>
        <taxon>Tracheophyta</taxon>
        <taxon>Spermatophyta</taxon>
        <taxon>Magnoliopsida</taxon>
        <taxon>eudicotyledons</taxon>
        <taxon>Gunneridae</taxon>
        <taxon>Pentapetalae</taxon>
        <taxon>asterids</taxon>
        <taxon>campanulids</taxon>
        <taxon>Asterales</taxon>
        <taxon>Asteraceae</taxon>
        <taxon>Asteroideae</taxon>
        <taxon>Heliantheae alliance</taxon>
        <taxon>Madieae</taxon>
        <taxon>Madiinae</taxon>
        <taxon>Deinandra</taxon>
    </lineage>
</organism>
<gene>
    <name evidence="6" type="ORF">SSX86_017727</name>
</gene>
<dbReference type="InterPro" id="IPR008511">
    <property type="entry name" value="ROH1-like"/>
</dbReference>
<evidence type="ECO:0000313" key="7">
    <source>
        <dbReference type="Proteomes" id="UP001408789"/>
    </source>
</evidence>
<evidence type="ECO:0000256" key="5">
    <source>
        <dbReference type="ARBA" id="ARBA00035114"/>
    </source>
</evidence>
<evidence type="ECO:0000313" key="6">
    <source>
        <dbReference type="EMBL" id="KAK9063855.1"/>
    </source>
</evidence>
<comment type="subcellular location">
    <subcellularLocation>
        <location evidence="1">Membrane</location>
        <topology evidence="1">Single-pass membrane protein</topology>
    </subcellularLocation>
</comment>
<dbReference type="Pfam" id="PF05633">
    <property type="entry name" value="ROH1-like"/>
    <property type="match status" value="1"/>
</dbReference>
<keyword evidence="3" id="KW-1133">Transmembrane helix</keyword>
<evidence type="ECO:0000256" key="3">
    <source>
        <dbReference type="ARBA" id="ARBA00022989"/>
    </source>
</evidence>
<reference evidence="6 7" key="1">
    <citation type="submission" date="2024-04" db="EMBL/GenBank/DDBJ databases">
        <title>The reference genome of an endangered Asteraceae, Deinandra increscens subsp. villosa, native to the Central Coast of California.</title>
        <authorList>
            <person name="Guilliams M."/>
            <person name="Hasenstab-Lehman K."/>
            <person name="Meyer R."/>
            <person name="Mcevoy S."/>
        </authorList>
    </citation>
    <scope>NUCLEOTIDE SEQUENCE [LARGE SCALE GENOMIC DNA]</scope>
    <source>
        <tissue evidence="6">Leaf</tissue>
    </source>
</reference>
<keyword evidence="7" id="KW-1185">Reference proteome</keyword>
<evidence type="ECO:0000256" key="2">
    <source>
        <dbReference type="ARBA" id="ARBA00022692"/>
    </source>
</evidence>
<sequence>MFLVEKTHLTSHFKLIAKKPSPLPKGYQLAARSFDEKVIFHLKSLNSASDLSNISISWMSKAVSFLSKIHFEAQDQISNFRSESDSDYYQALYMDYSQKVLDLSNLISSAVQRLVERRLLLNLSLRLLKSKSSGQISSPEKLNKAKDALIRSVESQQISNEKAQRAKDLLEELTSAINSLSLPSPEKPKKTNSGRDLIRRTLYGLGALTVFISSVLVSVLYGQSDPVEVRVPAEFLWADSINGVQKQIFDLIKPKQASDGGERRILLELEVTANRALAVRDILEEAAVDGGDNHRVRLEDGVKELGTTAAEFSDVVDALTNGVNGLFSCVLKTRNGVLDGVRKCEW</sequence>
<comment type="caution">
    <text evidence="6">The sequence shown here is derived from an EMBL/GenBank/DDBJ whole genome shotgun (WGS) entry which is preliminary data.</text>
</comment>
<accession>A0AAP0GYU9</accession>
<keyword evidence="4" id="KW-0472">Membrane</keyword>
<comment type="similarity">
    <text evidence="5">Belongs to the ROH1 family.</text>
</comment>
<keyword evidence="2" id="KW-0812">Transmembrane</keyword>
<evidence type="ECO:0000256" key="1">
    <source>
        <dbReference type="ARBA" id="ARBA00004167"/>
    </source>
</evidence>
<proteinExistence type="inferred from homology"/>
<dbReference type="Proteomes" id="UP001408789">
    <property type="component" value="Unassembled WGS sequence"/>
</dbReference>
<dbReference type="EMBL" id="JBCNJP010000018">
    <property type="protein sequence ID" value="KAK9063855.1"/>
    <property type="molecule type" value="Genomic_DNA"/>
</dbReference>